<evidence type="ECO:0000313" key="8">
    <source>
        <dbReference type="Proteomes" id="UP001237642"/>
    </source>
</evidence>
<dbReference type="Proteomes" id="UP001237642">
    <property type="component" value="Unassembled WGS sequence"/>
</dbReference>
<keyword evidence="8" id="KW-1185">Reference proteome</keyword>
<dbReference type="AlphaFoldDB" id="A0AAD8HB36"/>
<keyword evidence="2 7" id="KW-0645">Protease</keyword>
<comment type="similarity">
    <text evidence="1">Belongs to the peptidase C48 family.</text>
</comment>
<dbReference type="Pfam" id="PF02902">
    <property type="entry name" value="Peptidase_C48"/>
    <property type="match status" value="1"/>
</dbReference>
<proteinExistence type="inferred from homology"/>
<organism evidence="7 8">
    <name type="scientific">Heracleum sosnowskyi</name>
    <dbReference type="NCBI Taxonomy" id="360622"/>
    <lineage>
        <taxon>Eukaryota</taxon>
        <taxon>Viridiplantae</taxon>
        <taxon>Streptophyta</taxon>
        <taxon>Embryophyta</taxon>
        <taxon>Tracheophyta</taxon>
        <taxon>Spermatophyta</taxon>
        <taxon>Magnoliopsida</taxon>
        <taxon>eudicotyledons</taxon>
        <taxon>Gunneridae</taxon>
        <taxon>Pentapetalae</taxon>
        <taxon>asterids</taxon>
        <taxon>campanulids</taxon>
        <taxon>Apiales</taxon>
        <taxon>Apiaceae</taxon>
        <taxon>Apioideae</taxon>
        <taxon>apioid superclade</taxon>
        <taxon>Tordylieae</taxon>
        <taxon>Tordyliinae</taxon>
        <taxon>Heracleum</taxon>
    </lineage>
</organism>
<feature type="region of interest" description="Disordered" evidence="5">
    <location>
        <begin position="160"/>
        <end position="262"/>
    </location>
</feature>
<name>A0AAD8HB36_9APIA</name>
<protein>
    <submittedName>
        <fullName evidence="7">Ubiquitin-like protease 4</fullName>
    </submittedName>
</protein>
<sequence>MTNDAQFRRDVDHMEDTYSVQTFSCLQETQASNDPPKMITYVRRRSKGSKGQGSVQQVADLPGENGQGSVQQVADLPGEKGQGSVQQVADLPGEKGQGSVQQVADLPGEKGQGSVQQFAALPGEKGQGSLQQVADLPGENLIPERAQPGVRTVVIGLQAASQVSSGPQPKRSKGRVGPVKTSNSGVVAASQVSGDCQPKGAKGRVEPRNASSSGREQSRRPQERKNHKRVAADSPDSEKTTTRVSRAHRQARRTSVRNGRQEGKLDDEVLNKYLGNLWQTIPSEKKASCAYIDCLWYVMYHKGDREKALKWIKSAGIFSKKYVFLPICEYNHWSLLIFCHLGEDLKSKTSTPCMLLLDSLRIANAKENLEKDIRSFLLSIYEDEGKLESTKQIDKIPLLVPKVPQQTGDKECGYYVLYYITLFLRSCPETFSISNGYPYFMVENWFPAEEVESFRKTLPSPQPETGPGNDLSDGGSDDVMLIER</sequence>
<dbReference type="SUPFAM" id="SSF54001">
    <property type="entry name" value="Cysteine proteinases"/>
    <property type="match status" value="1"/>
</dbReference>
<gene>
    <name evidence="7" type="ORF">POM88_038812</name>
</gene>
<dbReference type="GO" id="GO:0006508">
    <property type="term" value="P:proteolysis"/>
    <property type="evidence" value="ECO:0007669"/>
    <property type="project" value="UniProtKB-KW"/>
</dbReference>
<dbReference type="Gene3D" id="1.10.418.20">
    <property type="match status" value="1"/>
</dbReference>
<feature type="region of interest" description="Disordered" evidence="5">
    <location>
        <begin position="28"/>
        <end position="114"/>
    </location>
</feature>
<dbReference type="PANTHER" id="PTHR46915:SF6">
    <property type="entry name" value="CYSTEINE PROTEINASES SUPERFAMILY PROTEIN"/>
    <property type="match status" value="1"/>
</dbReference>
<evidence type="ECO:0000256" key="2">
    <source>
        <dbReference type="ARBA" id="ARBA00022670"/>
    </source>
</evidence>
<feature type="domain" description="Ubiquitin-like protease family profile" evidence="6">
    <location>
        <begin position="244"/>
        <end position="423"/>
    </location>
</feature>
<feature type="region of interest" description="Disordered" evidence="5">
    <location>
        <begin position="456"/>
        <end position="484"/>
    </location>
</feature>
<evidence type="ECO:0000313" key="7">
    <source>
        <dbReference type="EMBL" id="KAK1363251.1"/>
    </source>
</evidence>
<dbReference type="Gene3D" id="3.30.310.130">
    <property type="entry name" value="Ubiquitin-related"/>
    <property type="match status" value="1"/>
</dbReference>
<dbReference type="PANTHER" id="PTHR46915">
    <property type="entry name" value="UBIQUITIN-LIKE PROTEASE 4-RELATED"/>
    <property type="match status" value="1"/>
</dbReference>
<dbReference type="InterPro" id="IPR003653">
    <property type="entry name" value="Peptidase_C48_C"/>
</dbReference>
<accession>A0AAD8HB36</accession>
<dbReference type="GO" id="GO:0016926">
    <property type="term" value="P:protein desumoylation"/>
    <property type="evidence" value="ECO:0007669"/>
    <property type="project" value="UniProtKB-ARBA"/>
</dbReference>
<keyword evidence="4" id="KW-0788">Thiol protease</keyword>
<evidence type="ECO:0000256" key="5">
    <source>
        <dbReference type="SAM" id="MobiDB-lite"/>
    </source>
</evidence>
<comment type="caution">
    <text evidence="7">The sequence shown here is derived from an EMBL/GenBank/DDBJ whole genome shotgun (WGS) entry which is preliminary data.</text>
</comment>
<feature type="compositionally biased region" description="Polar residues" evidence="5">
    <location>
        <begin position="180"/>
        <end position="194"/>
    </location>
</feature>
<reference evidence="7" key="2">
    <citation type="submission" date="2023-05" db="EMBL/GenBank/DDBJ databases">
        <authorList>
            <person name="Schelkunov M.I."/>
        </authorList>
    </citation>
    <scope>NUCLEOTIDE SEQUENCE</scope>
    <source>
        <strain evidence="7">Hsosn_3</strain>
        <tissue evidence="7">Leaf</tissue>
    </source>
</reference>
<feature type="compositionally biased region" description="Basic residues" evidence="5">
    <location>
        <begin position="245"/>
        <end position="255"/>
    </location>
</feature>
<dbReference type="InterPro" id="IPR038765">
    <property type="entry name" value="Papain-like_cys_pep_sf"/>
</dbReference>
<dbReference type="GO" id="GO:0008234">
    <property type="term" value="F:cysteine-type peptidase activity"/>
    <property type="evidence" value="ECO:0007669"/>
    <property type="project" value="UniProtKB-KW"/>
</dbReference>
<evidence type="ECO:0000256" key="4">
    <source>
        <dbReference type="ARBA" id="ARBA00022807"/>
    </source>
</evidence>
<evidence type="ECO:0000256" key="3">
    <source>
        <dbReference type="ARBA" id="ARBA00022801"/>
    </source>
</evidence>
<dbReference type="EMBL" id="JAUIZM010000009">
    <property type="protein sequence ID" value="KAK1363251.1"/>
    <property type="molecule type" value="Genomic_DNA"/>
</dbReference>
<reference evidence="7" key="1">
    <citation type="submission" date="2023-02" db="EMBL/GenBank/DDBJ databases">
        <title>Genome of toxic invasive species Heracleum sosnowskyi carries increased number of genes despite the absence of recent whole-genome duplications.</title>
        <authorList>
            <person name="Schelkunov M."/>
            <person name="Shtratnikova V."/>
            <person name="Makarenko M."/>
            <person name="Klepikova A."/>
            <person name="Omelchenko D."/>
            <person name="Novikova G."/>
            <person name="Obukhova E."/>
            <person name="Bogdanov V."/>
            <person name="Penin A."/>
            <person name="Logacheva M."/>
        </authorList>
    </citation>
    <scope>NUCLEOTIDE SEQUENCE</scope>
    <source>
        <strain evidence="7">Hsosn_3</strain>
        <tissue evidence="7">Leaf</tissue>
    </source>
</reference>
<evidence type="ECO:0000259" key="6">
    <source>
        <dbReference type="PROSITE" id="PS50600"/>
    </source>
</evidence>
<evidence type="ECO:0000256" key="1">
    <source>
        <dbReference type="ARBA" id="ARBA00005234"/>
    </source>
</evidence>
<dbReference type="PROSITE" id="PS50600">
    <property type="entry name" value="ULP_PROTEASE"/>
    <property type="match status" value="1"/>
</dbReference>
<keyword evidence="3" id="KW-0378">Hydrolase</keyword>